<keyword evidence="2" id="KW-0472">Membrane</keyword>
<keyword evidence="2" id="KW-1133">Transmembrane helix</keyword>
<feature type="transmembrane region" description="Helical" evidence="2">
    <location>
        <begin position="6"/>
        <end position="25"/>
    </location>
</feature>
<feature type="compositionally biased region" description="Low complexity" evidence="1">
    <location>
        <begin position="215"/>
        <end position="230"/>
    </location>
</feature>
<feature type="compositionally biased region" description="Basic and acidic residues" evidence="1">
    <location>
        <begin position="348"/>
        <end position="359"/>
    </location>
</feature>
<keyword evidence="4" id="KW-1185">Reference proteome</keyword>
<feature type="transmembrane region" description="Helical" evidence="2">
    <location>
        <begin position="136"/>
        <end position="154"/>
    </location>
</feature>
<name>A0A4P7SK07_9CELL</name>
<evidence type="ECO:0000256" key="2">
    <source>
        <dbReference type="SAM" id="Phobius"/>
    </source>
</evidence>
<protein>
    <submittedName>
        <fullName evidence="3">Uncharacterized protein</fullName>
    </submittedName>
</protein>
<evidence type="ECO:0000256" key="1">
    <source>
        <dbReference type="SAM" id="MobiDB-lite"/>
    </source>
</evidence>
<dbReference type="EMBL" id="CP039291">
    <property type="protein sequence ID" value="QCB94470.1"/>
    <property type="molecule type" value="Genomic_DNA"/>
</dbReference>
<feature type="region of interest" description="Disordered" evidence="1">
    <location>
        <begin position="201"/>
        <end position="230"/>
    </location>
</feature>
<feature type="compositionally biased region" description="Low complexity" evidence="1">
    <location>
        <begin position="361"/>
        <end position="378"/>
    </location>
</feature>
<reference evidence="3 4" key="1">
    <citation type="submission" date="2019-04" db="EMBL/GenBank/DDBJ databases">
        <title>Isolation and identification of Cellulomonas shaoxiangyii sp. Nov. isolated from feces of the Tibetan antelopes (Pantholops hodgsonii) in the Qinghai-Tibet plateau of China.</title>
        <authorList>
            <person name="Tian Z."/>
        </authorList>
    </citation>
    <scope>NUCLEOTIDE SEQUENCE [LARGE SCALE GENOMIC DNA]</scope>
    <source>
        <strain evidence="3 4">Z28</strain>
    </source>
</reference>
<dbReference type="Proteomes" id="UP000296469">
    <property type="component" value="Chromosome"/>
</dbReference>
<evidence type="ECO:0000313" key="4">
    <source>
        <dbReference type="Proteomes" id="UP000296469"/>
    </source>
</evidence>
<dbReference type="RefSeq" id="WP_135972411.1">
    <property type="nucleotide sequence ID" value="NZ_CP039291.1"/>
</dbReference>
<feature type="transmembrane region" description="Helical" evidence="2">
    <location>
        <begin position="160"/>
        <end position="177"/>
    </location>
</feature>
<gene>
    <name evidence="3" type="ORF">E5225_13815</name>
</gene>
<feature type="compositionally biased region" description="Low complexity" evidence="1">
    <location>
        <begin position="326"/>
        <end position="337"/>
    </location>
</feature>
<keyword evidence="2" id="KW-0812">Transmembrane</keyword>
<dbReference type="AlphaFoldDB" id="A0A4P7SK07"/>
<dbReference type="KEGG" id="celz:E5225_13815"/>
<evidence type="ECO:0000313" key="3">
    <source>
        <dbReference type="EMBL" id="QCB94470.1"/>
    </source>
</evidence>
<accession>A0A4P7SK07</accession>
<feature type="compositionally biased region" description="Acidic residues" evidence="1">
    <location>
        <begin position="302"/>
        <end position="311"/>
    </location>
</feature>
<organism evidence="3 4">
    <name type="scientific">Cellulomonas shaoxiangyii</name>
    <dbReference type="NCBI Taxonomy" id="2566013"/>
    <lineage>
        <taxon>Bacteria</taxon>
        <taxon>Bacillati</taxon>
        <taxon>Actinomycetota</taxon>
        <taxon>Actinomycetes</taxon>
        <taxon>Micrococcales</taxon>
        <taxon>Cellulomonadaceae</taxon>
        <taxon>Cellulomonas</taxon>
    </lineage>
</organism>
<sequence>MNGLAGLVALALVGLWAAYLVPHHLRHRQRLLEARADDRFSAGLRVVAVSRGVGRTVRPALASATAGPSTTALLLTPATGVPAVGAGTATGGTTVDRPHATPERISAEAARRLAQARAARAAASARRGAAARRRGLLATLLLVASVAGWVVTGVVPASTWAFGAVPTVLLGAVTVLGRRAVVAGHAADEAWATTIEREERLASRPRTGATHTVRAGRPATGGVPVVRPGAGPADVPVPLVTGHAVRPSDAHTEVFERIVADAGESAGPARHATGSTPVVRRSATTAPTSGVPAPGDAQADGETQDAGDAEEWSPVPVPRPTYTMKAAAPRRTPAALLESDAEASTTRRPADRPADRDQESAADGAGESAADAARAAEGPVAPLEPVAETTGSIDLNAVLARRRAAGQ</sequence>
<proteinExistence type="predicted"/>
<dbReference type="OrthoDB" id="3260885at2"/>
<feature type="region of interest" description="Disordered" evidence="1">
    <location>
        <begin position="261"/>
        <end position="394"/>
    </location>
</feature>